<dbReference type="Proteomes" id="UP000288012">
    <property type="component" value="Unassembled WGS sequence"/>
</dbReference>
<evidence type="ECO:0000256" key="5">
    <source>
        <dbReference type="ARBA" id="ARBA00022481"/>
    </source>
</evidence>
<dbReference type="PANTHER" id="PTHR39583:SF2">
    <property type="entry name" value="TYPE II SECRETION SYSTEM PROTEIN J"/>
    <property type="match status" value="1"/>
</dbReference>
<evidence type="ECO:0000256" key="2">
    <source>
        <dbReference type="ARBA" id="ARBA00011084"/>
    </source>
</evidence>
<evidence type="ECO:0000256" key="9">
    <source>
        <dbReference type="ARBA" id="ARBA00023136"/>
    </source>
</evidence>
<keyword evidence="4" id="KW-1003">Cell membrane</keyword>
<evidence type="ECO:0000256" key="10">
    <source>
        <dbReference type="SAM" id="Phobius"/>
    </source>
</evidence>
<proteinExistence type="inferred from homology"/>
<keyword evidence="5" id="KW-0488">Methylation</keyword>
<evidence type="ECO:0000256" key="1">
    <source>
        <dbReference type="ARBA" id="ARBA00004377"/>
    </source>
</evidence>
<dbReference type="InterPro" id="IPR051621">
    <property type="entry name" value="T2SS_protein_J"/>
</dbReference>
<dbReference type="InterPro" id="IPR045584">
    <property type="entry name" value="Pilin-like"/>
</dbReference>
<name>A0A3S0X4D1_9GAMM</name>
<evidence type="ECO:0000256" key="6">
    <source>
        <dbReference type="ARBA" id="ARBA00022519"/>
    </source>
</evidence>
<evidence type="ECO:0000256" key="3">
    <source>
        <dbReference type="ARBA" id="ARBA00021539"/>
    </source>
</evidence>
<dbReference type="NCBIfam" id="TIGR01711">
    <property type="entry name" value="gspJ"/>
    <property type="match status" value="1"/>
</dbReference>
<feature type="transmembrane region" description="Helical" evidence="10">
    <location>
        <begin position="13"/>
        <end position="35"/>
    </location>
</feature>
<organism evidence="11 12">
    <name type="scientific">Legionella septentrionalis</name>
    <dbReference type="NCBI Taxonomy" id="2498109"/>
    <lineage>
        <taxon>Bacteria</taxon>
        <taxon>Pseudomonadati</taxon>
        <taxon>Pseudomonadota</taxon>
        <taxon>Gammaproteobacteria</taxon>
        <taxon>Legionellales</taxon>
        <taxon>Legionellaceae</taxon>
        <taxon>Legionella</taxon>
    </lineage>
</organism>
<dbReference type="NCBIfam" id="TIGR02532">
    <property type="entry name" value="IV_pilin_GFxxxE"/>
    <property type="match status" value="1"/>
</dbReference>
<comment type="caution">
    <text evidence="11">The sequence shown here is derived from an EMBL/GenBank/DDBJ whole genome shotgun (WGS) entry which is preliminary data.</text>
</comment>
<protein>
    <recommendedName>
        <fullName evidence="3">Type II secretion system protein J</fullName>
    </recommendedName>
</protein>
<dbReference type="InterPro" id="IPR010055">
    <property type="entry name" value="T2SS_protein-GspJ"/>
</dbReference>
<evidence type="ECO:0000256" key="8">
    <source>
        <dbReference type="ARBA" id="ARBA00022989"/>
    </source>
</evidence>
<gene>
    <name evidence="11" type="primary">gspJ</name>
    <name evidence="11" type="ORF">EKM59_05555</name>
</gene>
<dbReference type="Gene3D" id="3.10.610.10">
    <property type="entry name" value="GSPII I/J protein-like"/>
    <property type="match status" value="1"/>
</dbReference>
<dbReference type="PROSITE" id="PS00409">
    <property type="entry name" value="PROKAR_NTER_METHYL"/>
    <property type="match status" value="1"/>
</dbReference>
<keyword evidence="12" id="KW-1185">Reference proteome</keyword>
<evidence type="ECO:0000256" key="4">
    <source>
        <dbReference type="ARBA" id="ARBA00022475"/>
    </source>
</evidence>
<reference evidence="11 12" key="1">
    <citation type="submission" date="2018-12" db="EMBL/GenBank/DDBJ databases">
        <title>Legionella sp,whole genome shotgun sequence.</title>
        <authorList>
            <person name="Wu H."/>
        </authorList>
    </citation>
    <scope>NUCLEOTIDE SEQUENCE [LARGE SCALE GENOMIC DNA]</scope>
    <source>
        <strain evidence="12">km714</strain>
    </source>
</reference>
<evidence type="ECO:0000256" key="7">
    <source>
        <dbReference type="ARBA" id="ARBA00022692"/>
    </source>
</evidence>
<sequence>MQSNRGGYTLIEILIALAVFAILAIITTSAIYYAFDTRNRVNLQAERLNILQLALSIIARDIEQCAERPIRGNELHVFSAYIGQSNYTEFTRGGLINPNAMEQRSTLKRIAYLCRDGQLIRRSWEALDTPQRSHYEDKVLLDNLTQCKFAYLNRNRQILTEWRENAVSQNQKREPLPTAVQFTLNLQEWGEMSLLFIVPEALYGP</sequence>
<accession>A0A3S0X4D1</accession>
<keyword evidence="7 10" id="KW-0812">Transmembrane</keyword>
<comment type="subcellular location">
    <subcellularLocation>
        <location evidence="1">Cell inner membrane</location>
        <topology evidence="1">Single-pass membrane protein</topology>
    </subcellularLocation>
</comment>
<dbReference type="PANTHER" id="PTHR39583">
    <property type="entry name" value="TYPE II SECRETION SYSTEM PROTEIN J-RELATED"/>
    <property type="match status" value="1"/>
</dbReference>
<dbReference type="InterPro" id="IPR012902">
    <property type="entry name" value="N_methyl_site"/>
</dbReference>
<dbReference type="Pfam" id="PF11612">
    <property type="entry name" value="T2SSJ"/>
    <property type="match status" value="1"/>
</dbReference>
<comment type="similarity">
    <text evidence="2">Belongs to the GSP J family.</text>
</comment>
<evidence type="ECO:0000313" key="12">
    <source>
        <dbReference type="Proteomes" id="UP000288012"/>
    </source>
</evidence>
<keyword evidence="8 10" id="KW-1133">Transmembrane helix</keyword>
<dbReference type="AlphaFoldDB" id="A0A3S0X4D1"/>
<dbReference type="SUPFAM" id="SSF54523">
    <property type="entry name" value="Pili subunits"/>
    <property type="match status" value="1"/>
</dbReference>
<evidence type="ECO:0000313" key="11">
    <source>
        <dbReference type="EMBL" id="RUQ88383.1"/>
    </source>
</evidence>
<dbReference type="GO" id="GO:0015627">
    <property type="term" value="C:type II protein secretion system complex"/>
    <property type="evidence" value="ECO:0007669"/>
    <property type="project" value="InterPro"/>
</dbReference>
<dbReference type="GO" id="GO:0005886">
    <property type="term" value="C:plasma membrane"/>
    <property type="evidence" value="ECO:0007669"/>
    <property type="project" value="UniProtKB-SubCell"/>
</dbReference>
<dbReference type="EMBL" id="RZGR01000013">
    <property type="protein sequence ID" value="RUQ88383.1"/>
    <property type="molecule type" value="Genomic_DNA"/>
</dbReference>
<keyword evidence="9 10" id="KW-0472">Membrane</keyword>
<dbReference type="GO" id="GO:0015628">
    <property type="term" value="P:protein secretion by the type II secretion system"/>
    <property type="evidence" value="ECO:0007669"/>
    <property type="project" value="InterPro"/>
</dbReference>
<keyword evidence="6" id="KW-0997">Cell inner membrane</keyword>
<dbReference type="Pfam" id="PF07963">
    <property type="entry name" value="N_methyl"/>
    <property type="match status" value="1"/>
</dbReference>